<dbReference type="CDD" id="cd04630">
    <property type="entry name" value="CBS_pair_bac"/>
    <property type="match status" value="1"/>
</dbReference>
<dbReference type="AlphaFoldDB" id="A0A7Y0LBL3"/>
<evidence type="ECO:0000313" key="4">
    <source>
        <dbReference type="EMBL" id="NMP30706.1"/>
    </source>
</evidence>
<evidence type="ECO:0000256" key="2">
    <source>
        <dbReference type="PROSITE-ProRule" id="PRU00703"/>
    </source>
</evidence>
<dbReference type="InterPro" id="IPR051257">
    <property type="entry name" value="Diverse_CBS-Domain"/>
</dbReference>
<protein>
    <submittedName>
        <fullName evidence="4">CBS domain-containing protein</fullName>
    </submittedName>
</protein>
<organism evidence="4 5">
    <name type="scientific">Thalassotalea algicola</name>
    <dbReference type="NCBI Taxonomy" id="2716224"/>
    <lineage>
        <taxon>Bacteria</taxon>
        <taxon>Pseudomonadati</taxon>
        <taxon>Pseudomonadota</taxon>
        <taxon>Gammaproteobacteria</taxon>
        <taxon>Alteromonadales</taxon>
        <taxon>Colwelliaceae</taxon>
        <taxon>Thalassotalea</taxon>
    </lineage>
</organism>
<dbReference type="InterPro" id="IPR046342">
    <property type="entry name" value="CBS_dom_sf"/>
</dbReference>
<name>A0A7Y0LBL3_9GAMM</name>
<dbReference type="SUPFAM" id="SSF54631">
    <property type="entry name" value="CBS-domain pair"/>
    <property type="match status" value="1"/>
</dbReference>
<accession>A0A7Y0LBL3</accession>
<dbReference type="SMART" id="SM00116">
    <property type="entry name" value="CBS"/>
    <property type="match status" value="2"/>
</dbReference>
<dbReference type="InterPro" id="IPR000644">
    <property type="entry name" value="CBS_dom"/>
</dbReference>
<dbReference type="Proteomes" id="UP000568664">
    <property type="component" value="Unassembled WGS sequence"/>
</dbReference>
<evidence type="ECO:0000259" key="3">
    <source>
        <dbReference type="PROSITE" id="PS51371"/>
    </source>
</evidence>
<keyword evidence="5" id="KW-1185">Reference proteome</keyword>
<keyword evidence="1 2" id="KW-0129">CBS domain</keyword>
<sequence length="132" mass="14970">MKTKVNAKEVMTQSFVKLDGMQTVREALNAMKENNTQVIIVNKRDQHDAFGILLLADIAKQVLAKDRSLDRVNIYEVMSKPVVSVPPEMDIRYCARLFDKFGLSCAPVIESEEVLGLVGYQELLMKAFDEFE</sequence>
<evidence type="ECO:0000313" key="5">
    <source>
        <dbReference type="Proteomes" id="UP000568664"/>
    </source>
</evidence>
<comment type="caution">
    <text evidence="4">The sequence shown here is derived from an EMBL/GenBank/DDBJ whole genome shotgun (WGS) entry which is preliminary data.</text>
</comment>
<dbReference type="EMBL" id="JABBXH010000001">
    <property type="protein sequence ID" value="NMP30706.1"/>
    <property type="molecule type" value="Genomic_DNA"/>
</dbReference>
<dbReference type="Pfam" id="PF00571">
    <property type="entry name" value="CBS"/>
    <property type="match status" value="2"/>
</dbReference>
<reference evidence="4 5" key="1">
    <citation type="submission" date="2020-04" db="EMBL/GenBank/DDBJ databases">
        <title>Thalassotalea sp. M1531, isolated from the surface of marine red alga.</title>
        <authorList>
            <person name="Pang L."/>
            <person name="Lu D.-C."/>
        </authorList>
    </citation>
    <scope>NUCLEOTIDE SEQUENCE [LARGE SCALE GENOMIC DNA]</scope>
    <source>
        <strain evidence="4 5">M1531</strain>
    </source>
</reference>
<feature type="domain" description="CBS" evidence="3">
    <location>
        <begin position="78"/>
        <end position="132"/>
    </location>
</feature>
<proteinExistence type="predicted"/>
<dbReference type="Gene3D" id="3.10.580.10">
    <property type="entry name" value="CBS-domain"/>
    <property type="match status" value="1"/>
</dbReference>
<evidence type="ECO:0000256" key="1">
    <source>
        <dbReference type="ARBA" id="ARBA00023122"/>
    </source>
</evidence>
<gene>
    <name evidence="4" type="ORF">HII17_03940</name>
</gene>
<dbReference type="RefSeq" id="WP_169073986.1">
    <property type="nucleotide sequence ID" value="NZ_JABBXH010000001.1"/>
</dbReference>
<dbReference type="PANTHER" id="PTHR43080:SF2">
    <property type="entry name" value="CBS DOMAIN-CONTAINING PROTEIN"/>
    <property type="match status" value="1"/>
</dbReference>
<dbReference type="PROSITE" id="PS51371">
    <property type="entry name" value="CBS"/>
    <property type="match status" value="1"/>
</dbReference>
<dbReference type="PANTHER" id="PTHR43080">
    <property type="entry name" value="CBS DOMAIN-CONTAINING PROTEIN CBSX3, MITOCHONDRIAL"/>
    <property type="match status" value="1"/>
</dbReference>